<proteinExistence type="inferred from homology"/>
<keyword evidence="6 8" id="KW-0472">Membrane</keyword>
<dbReference type="PANTHER" id="PTHR30558">
    <property type="entry name" value="EXBD MEMBRANE COMPONENT OF PMF-DRIVEN MACROMOLECULE IMPORT SYSTEM"/>
    <property type="match status" value="1"/>
</dbReference>
<keyword evidence="4 7" id="KW-0812">Transmembrane</keyword>
<evidence type="ECO:0000256" key="3">
    <source>
        <dbReference type="ARBA" id="ARBA00022475"/>
    </source>
</evidence>
<evidence type="ECO:0000256" key="5">
    <source>
        <dbReference type="ARBA" id="ARBA00022989"/>
    </source>
</evidence>
<reference evidence="9" key="1">
    <citation type="submission" date="2021-05" db="EMBL/GenBank/DDBJ databases">
        <title>Complete genome sequence of the cellulolytic planctomycete Telmatocola sphagniphila SP2T and characterization of the first cellulase from planctomycetes.</title>
        <authorList>
            <person name="Rakitin A.L."/>
            <person name="Beletsky A.V."/>
            <person name="Naumoff D.G."/>
            <person name="Kulichevskaya I.S."/>
            <person name="Mardanov A.V."/>
            <person name="Ravin N.V."/>
            <person name="Dedysh S.N."/>
        </authorList>
    </citation>
    <scope>NUCLEOTIDE SEQUENCE</scope>
    <source>
        <strain evidence="9">SP2T</strain>
    </source>
</reference>
<evidence type="ECO:0000313" key="9">
    <source>
        <dbReference type="EMBL" id="QVL32580.1"/>
    </source>
</evidence>
<keyword evidence="7" id="KW-0813">Transport</keyword>
<keyword evidence="5 8" id="KW-1133">Transmembrane helix</keyword>
<dbReference type="RefSeq" id="WP_213497472.1">
    <property type="nucleotide sequence ID" value="NZ_CP074694.1"/>
</dbReference>
<comment type="similarity">
    <text evidence="2 7">Belongs to the ExbD/TolR family.</text>
</comment>
<keyword evidence="7" id="KW-0653">Protein transport</keyword>
<keyword evidence="3" id="KW-1003">Cell membrane</keyword>
<evidence type="ECO:0000313" key="10">
    <source>
        <dbReference type="Proteomes" id="UP000676194"/>
    </source>
</evidence>
<dbReference type="GO" id="GO:0005886">
    <property type="term" value="C:plasma membrane"/>
    <property type="evidence" value="ECO:0007669"/>
    <property type="project" value="UniProtKB-SubCell"/>
</dbReference>
<dbReference type="EMBL" id="CP074694">
    <property type="protein sequence ID" value="QVL32580.1"/>
    <property type="molecule type" value="Genomic_DNA"/>
</dbReference>
<keyword evidence="10" id="KW-1185">Reference proteome</keyword>
<evidence type="ECO:0000256" key="4">
    <source>
        <dbReference type="ARBA" id="ARBA00022692"/>
    </source>
</evidence>
<accession>A0A8E6B5L9</accession>
<dbReference type="Proteomes" id="UP000676194">
    <property type="component" value="Chromosome"/>
</dbReference>
<name>A0A8E6B5L9_9BACT</name>
<dbReference type="PANTHER" id="PTHR30558:SF3">
    <property type="entry name" value="BIOPOLYMER TRANSPORT PROTEIN EXBD-RELATED"/>
    <property type="match status" value="1"/>
</dbReference>
<sequence>MSHGSHTAESPSEPNLTPLLDMVLQLVMFFMLCANFVQQEVNETIKLPKATTAKSLDREQSYLLFINISEQGHLLPVDGDRKPLISPQQIESYLRRRFEFSEKTTPGSGAKTVIIIRAHENATFDAIYRVVASCKRAGFTKLQFRVLMS</sequence>
<gene>
    <name evidence="9" type="ORF">KIH39_01285</name>
</gene>
<evidence type="ECO:0000256" key="6">
    <source>
        <dbReference type="ARBA" id="ARBA00023136"/>
    </source>
</evidence>
<evidence type="ECO:0000256" key="2">
    <source>
        <dbReference type="ARBA" id="ARBA00005811"/>
    </source>
</evidence>
<feature type="transmembrane region" description="Helical" evidence="8">
    <location>
        <begin position="19"/>
        <end position="37"/>
    </location>
</feature>
<dbReference type="Pfam" id="PF02472">
    <property type="entry name" value="ExbD"/>
    <property type="match status" value="1"/>
</dbReference>
<dbReference type="AlphaFoldDB" id="A0A8E6B5L9"/>
<comment type="subcellular location">
    <subcellularLocation>
        <location evidence="1">Cell membrane</location>
        <topology evidence="1">Single-pass membrane protein</topology>
    </subcellularLocation>
    <subcellularLocation>
        <location evidence="7">Cell membrane</location>
        <topology evidence="7">Single-pass type II membrane protein</topology>
    </subcellularLocation>
</comment>
<evidence type="ECO:0000256" key="1">
    <source>
        <dbReference type="ARBA" id="ARBA00004162"/>
    </source>
</evidence>
<organism evidence="9 10">
    <name type="scientific">Telmatocola sphagniphila</name>
    <dbReference type="NCBI Taxonomy" id="1123043"/>
    <lineage>
        <taxon>Bacteria</taxon>
        <taxon>Pseudomonadati</taxon>
        <taxon>Planctomycetota</taxon>
        <taxon>Planctomycetia</taxon>
        <taxon>Gemmatales</taxon>
        <taxon>Gemmataceae</taxon>
    </lineage>
</organism>
<protein>
    <submittedName>
        <fullName evidence="9">Biopolymer transporter ExbD</fullName>
    </submittedName>
</protein>
<dbReference type="GO" id="GO:0015031">
    <property type="term" value="P:protein transport"/>
    <property type="evidence" value="ECO:0007669"/>
    <property type="project" value="UniProtKB-KW"/>
</dbReference>
<dbReference type="GO" id="GO:0022857">
    <property type="term" value="F:transmembrane transporter activity"/>
    <property type="evidence" value="ECO:0007669"/>
    <property type="project" value="InterPro"/>
</dbReference>
<dbReference type="InterPro" id="IPR003400">
    <property type="entry name" value="ExbD"/>
</dbReference>
<evidence type="ECO:0000256" key="7">
    <source>
        <dbReference type="RuleBase" id="RU003879"/>
    </source>
</evidence>
<dbReference type="KEGG" id="tsph:KIH39_01285"/>
<evidence type="ECO:0000256" key="8">
    <source>
        <dbReference type="SAM" id="Phobius"/>
    </source>
</evidence>